<dbReference type="Proteomes" id="UP000504634">
    <property type="component" value="Unplaced"/>
</dbReference>
<dbReference type="AlphaFoldDB" id="A0A6J2SWB6"/>
<keyword evidence="3" id="KW-1185">Reference proteome</keyword>
<dbReference type="InterPro" id="IPR058698">
    <property type="entry name" value="CUB_metazoa"/>
</dbReference>
<organism evidence="3 4">
    <name type="scientific">Drosophila lebanonensis</name>
    <name type="common">Fruit fly</name>
    <name type="synonym">Scaptodrosophila lebanonensis</name>
    <dbReference type="NCBI Taxonomy" id="7225"/>
    <lineage>
        <taxon>Eukaryota</taxon>
        <taxon>Metazoa</taxon>
        <taxon>Ecdysozoa</taxon>
        <taxon>Arthropoda</taxon>
        <taxon>Hexapoda</taxon>
        <taxon>Insecta</taxon>
        <taxon>Pterygota</taxon>
        <taxon>Neoptera</taxon>
        <taxon>Endopterygota</taxon>
        <taxon>Diptera</taxon>
        <taxon>Brachycera</taxon>
        <taxon>Muscomorpha</taxon>
        <taxon>Ephydroidea</taxon>
        <taxon>Drosophilidae</taxon>
        <taxon>Scaptodrosophila</taxon>
    </lineage>
</organism>
<evidence type="ECO:0000313" key="3">
    <source>
        <dbReference type="Proteomes" id="UP000504634"/>
    </source>
</evidence>
<gene>
    <name evidence="4" type="primary">LOC115619970</name>
</gene>
<dbReference type="Pfam" id="PF26080">
    <property type="entry name" value="CUB_animal"/>
    <property type="match status" value="1"/>
</dbReference>
<dbReference type="PANTHER" id="PTHR33236">
    <property type="entry name" value="INTRAFLAGELLAR TRANSPORT PROTEIN 122 FAMILY PROTEIN-RELATED"/>
    <property type="match status" value="1"/>
</dbReference>
<dbReference type="PANTHER" id="PTHR33236:SF12">
    <property type="entry name" value="CUB DOMAIN-CONTAINING PROTEIN-RELATED"/>
    <property type="match status" value="1"/>
</dbReference>
<evidence type="ECO:0000259" key="2">
    <source>
        <dbReference type="Pfam" id="PF26080"/>
    </source>
</evidence>
<dbReference type="OrthoDB" id="6378913at2759"/>
<dbReference type="SUPFAM" id="SSF49854">
    <property type="entry name" value="Spermadhesin, CUB domain"/>
    <property type="match status" value="1"/>
</dbReference>
<sequence>MQTLNNVSVLLALGSLIALLPQGAHTESDLPQTINRTEADGGMWRQGRRRNILADTCLTNNGETGTCLTRFKCMRQSGTVNGYCGTYGVCCETNMQCGTTSRQKRTIIKNPAQLASDVCTYTIEAFSTNVQQLRIDFEQFNLPQPTVSADDETVYECKDYFEAGGFKLCGVNSGQHIYLPFNVASGIDQITITFNMASRMTGSSWRLIVTQLEGPGTVRKTSALSGFGAATNSLQDLRTMFAFHHADYDLLAPAGCQQYYTEPTGTIRSFNHQSTIGTMYMPDTSYTICIKSVATASMIEYTFSKFSMSQTMDVGGTPEGYDEACHSTIHTTGRAEDYLLIPQSILARHIEYQPTYYCGVNDNLIVYASPPYFMHFSSDDMVHDPTEETGFMMTYRLRTSIY</sequence>
<feature type="domain" description="CUB" evidence="2">
    <location>
        <begin position="253"/>
        <end position="397"/>
    </location>
</feature>
<name>A0A6J2SWB6_DROLE</name>
<dbReference type="RefSeq" id="XP_030368866.1">
    <property type="nucleotide sequence ID" value="XM_030513006.1"/>
</dbReference>
<dbReference type="Gene3D" id="2.60.120.290">
    <property type="entry name" value="Spermadhesin, CUB domain"/>
    <property type="match status" value="2"/>
</dbReference>
<protein>
    <submittedName>
        <fullName evidence="4">Uncharacterized protein LOC115619970</fullName>
    </submittedName>
</protein>
<evidence type="ECO:0000313" key="4">
    <source>
        <dbReference type="RefSeq" id="XP_030368866.1"/>
    </source>
</evidence>
<accession>A0A6J2SWB6</accession>
<reference evidence="4" key="1">
    <citation type="submission" date="2025-08" db="UniProtKB">
        <authorList>
            <consortium name="RefSeq"/>
        </authorList>
    </citation>
    <scope>IDENTIFICATION</scope>
    <source>
        <strain evidence="4">11010-0011.00</strain>
        <tissue evidence="4">Whole body</tissue>
    </source>
</reference>
<dbReference type="GeneID" id="115619970"/>
<proteinExistence type="predicted"/>
<feature type="chain" id="PRO_5026737799" evidence="1">
    <location>
        <begin position="27"/>
        <end position="402"/>
    </location>
</feature>
<evidence type="ECO:0000256" key="1">
    <source>
        <dbReference type="SAM" id="SignalP"/>
    </source>
</evidence>
<dbReference type="InterPro" id="IPR035914">
    <property type="entry name" value="Sperma_CUB_dom_sf"/>
</dbReference>
<keyword evidence="1" id="KW-0732">Signal</keyword>
<feature type="signal peptide" evidence="1">
    <location>
        <begin position="1"/>
        <end position="26"/>
    </location>
</feature>